<dbReference type="GO" id="GO:0005886">
    <property type="term" value="C:plasma membrane"/>
    <property type="evidence" value="ECO:0007669"/>
    <property type="project" value="UniProtKB-SubCell"/>
</dbReference>
<organism evidence="14 15">
    <name type="scientific">Dovyalis caffra</name>
    <dbReference type="NCBI Taxonomy" id="77055"/>
    <lineage>
        <taxon>Eukaryota</taxon>
        <taxon>Viridiplantae</taxon>
        <taxon>Streptophyta</taxon>
        <taxon>Embryophyta</taxon>
        <taxon>Tracheophyta</taxon>
        <taxon>Spermatophyta</taxon>
        <taxon>Magnoliopsida</taxon>
        <taxon>eudicotyledons</taxon>
        <taxon>Gunneridae</taxon>
        <taxon>Pentapetalae</taxon>
        <taxon>rosids</taxon>
        <taxon>fabids</taxon>
        <taxon>Malpighiales</taxon>
        <taxon>Salicaceae</taxon>
        <taxon>Flacourtieae</taxon>
        <taxon>Dovyalis</taxon>
    </lineage>
</organism>
<dbReference type="SUPFAM" id="SSF49503">
    <property type="entry name" value="Cupredoxins"/>
    <property type="match status" value="1"/>
</dbReference>
<feature type="transmembrane region" description="Helical" evidence="11">
    <location>
        <begin position="195"/>
        <end position="215"/>
    </location>
</feature>
<evidence type="ECO:0000256" key="9">
    <source>
        <dbReference type="ARBA" id="ARBA00035011"/>
    </source>
</evidence>
<name>A0AAV1RSH1_9ROSI</name>
<evidence type="ECO:0000256" key="12">
    <source>
        <dbReference type="SAM" id="SignalP"/>
    </source>
</evidence>
<dbReference type="InterPro" id="IPR039391">
    <property type="entry name" value="Phytocyanin-like"/>
</dbReference>
<feature type="signal peptide" evidence="12">
    <location>
        <begin position="1"/>
        <end position="28"/>
    </location>
</feature>
<dbReference type="GO" id="GO:0098552">
    <property type="term" value="C:side of membrane"/>
    <property type="evidence" value="ECO:0007669"/>
    <property type="project" value="UniProtKB-KW"/>
</dbReference>
<feature type="domain" description="Phytocyanin" evidence="13">
    <location>
        <begin position="29"/>
        <end position="134"/>
    </location>
</feature>
<dbReference type="Pfam" id="PF02298">
    <property type="entry name" value="Cu_bind_like"/>
    <property type="match status" value="1"/>
</dbReference>
<sequence length="216" mass="23418">MANISYQDKVFHVVGLLCFLMLVQKNNAFQFTVGGSKGWTVPDNTSSKGYYIEWAERTRFQIGDSLLFAYDSSQDSVLQVKKEDYESCKTKSPIATFNDGHTVFKFKQSGPYYFISGNKDNCNKNEKLVVVVLAERLHNYSANANQTAPASPPSPGPSDMVPAPTPSGDYSPPAGTVEINPTPAPTSPPPNSASAMFVSFIGSMGAFFASSLILAF</sequence>
<keyword evidence="6" id="KW-1015">Disulfide bond</keyword>
<dbReference type="InterPro" id="IPR008972">
    <property type="entry name" value="Cupredoxin"/>
</dbReference>
<evidence type="ECO:0000256" key="11">
    <source>
        <dbReference type="SAM" id="Phobius"/>
    </source>
</evidence>
<comment type="similarity">
    <text evidence="9">Belongs to the early nodulin-like (ENODL) family.</text>
</comment>
<evidence type="ECO:0000256" key="8">
    <source>
        <dbReference type="ARBA" id="ARBA00023288"/>
    </source>
</evidence>
<evidence type="ECO:0000256" key="7">
    <source>
        <dbReference type="ARBA" id="ARBA00023180"/>
    </source>
</evidence>
<dbReference type="PANTHER" id="PTHR33021">
    <property type="entry name" value="BLUE COPPER PROTEIN"/>
    <property type="match status" value="1"/>
</dbReference>
<evidence type="ECO:0000256" key="1">
    <source>
        <dbReference type="ARBA" id="ARBA00004609"/>
    </source>
</evidence>
<accession>A0AAV1RSH1</accession>
<dbReference type="AlphaFoldDB" id="A0AAV1RSH1"/>
<evidence type="ECO:0000256" key="4">
    <source>
        <dbReference type="ARBA" id="ARBA00022729"/>
    </source>
</evidence>
<reference evidence="14 15" key="1">
    <citation type="submission" date="2024-01" db="EMBL/GenBank/DDBJ databases">
        <authorList>
            <person name="Waweru B."/>
        </authorList>
    </citation>
    <scope>NUCLEOTIDE SEQUENCE [LARGE SCALE GENOMIC DNA]</scope>
</reference>
<feature type="chain" id="PRO_5043751831" description="Phytocyanin domain-containing protein" evidence="12">
    <location>
        <begin position="29"/>
        <end position="216"/>
    </location>
</feature>
<evidence type="ECO:0000313" key="15">
    <source>
        <dbReference type="Proteomes" id="UP001314170"/>
    </source>
</evidence>
<keyword evidence="15" id="KW-1185">Reference proteome</keyword>
<dbReference type="CDD" id="cd11019">
    <property type="entry name" value="OsENODL1_like"/>
    <property type="match status" value="1"/>
</dbReference>
<keyword evidence="5 11" id="KW-0472">Membrane</keyword>
<gene>
    <name evidence="14" type="ORF">DCAF_LOCUS13429</name>
</gene>
<keyword evidence="7" id="KW-0325">Glycoprotein</keyword>
<dbReference type="InterPro" id="IPR003245">
    <property type="entry name" value="Phytocyanin_dom"/>
</dbReference>
<keyword evidence="8" id="KW-0449">Lipoprotein</keyword>
<keyword evidence="3" id="KW-0336">GPI-anchor</keyword>
<dbReference type="PROSITE" id="PS51485">
    <property type="entry name" value="PHYTOCYANIN"/>
    <property type="match status" value="1"/>
</dbReference>
<proteinExistence type="inferred from homology"/>
<comment type="subcellular location">
    <subcellularLocation>
        <location evidence="1">Cell membrane</location>
        <topology evidence="1">Lipid-anchor</topology>
        <topology evidence="1">GPI-anchor</topology>
    </subcellularLocation>
</comment>
<dbReference type="EMBL" id="CAWUPB010001116">
    <property type="protein sequence ID" value="CAK7338383.1"/>
    <property type="molecule type" value="Genomic_DNA"/>
</dbReference>
<dbReference type="Proteomes" id="UP001314170">
    <property type="component" value="Unassembled WGS sequence"/>
</dbReference>
<feature type="region of interest" description="Disordered" evidence="10">
    <location>
        <begin position="144"/>
        <end position="190"/>
    </location>
</feature>
<dbReference type="FunFam" id="2.60.40.420:FF:000066">
    <property type="entry name" value="Early nodulin-like protein 9"/>
    <property type="match status" value="1"/>
</dbReference>
<keyword evidence="11" id="KW-0812">Transmembrane</keyword>
<evidence type="ECO:0000313" key="14">
    <source>
        <dbReference type="EMBL" id="CAK7338383.1"/>
    </source>
</evidence>
<dbReference type="PANTHER" id="PTHR33021:SF253">
    <property type="entry name" value="EARLY NODULIN-LIKE PROTEIN 9"/>
    <property type="match status" value="1"/>
</dbReference>
<evidence type="ECO:0000256" key="5">
    <source>
        <dbReference type="ARBA" id="ARBA00023136"/>
    </source>
</evidence>
<evidence type="ECO:0000259" key="13">
    <source>
        <dbReference type="PROSITE" id="PS51485"/>
    </source>
</evidence>
<dbReference type="Gene3D" id="2.60.40.420">
    <property type="entry name" value="Cupredoxins - blue copper proteins"/>
    <property type="match status" value="1"/>
</dbReference>
<comment type="caution">
    <text evidence="14">The sequence shown here is derived from an EMBL/GenBank/DDBJ whole genome shotgun (WGS) entry which is preliminary data.</text>
</comment>
<dbReference type="InterPro" id="IPR041846">
    <property type="entry name" value="ENL_dom"/>
</dbReference>
<dbReference type="GO" id="GO:0009055">
    <property type="term" value="F:electron transfer activity"/>
    <property type="evidence" value="ECO:0007669"/>
    <property type="project" value="InterPro"/>
</dbReference>
<evidence type="ECO:0000256" key="3">
    <source>
        <dbReference type="ARBA" id="ARBA00022622"/>
    </source>
</evidence>
<evidence type="ECO:0000256" key="6">
    <source>
        <dbReference type="ARBA" id="ARBA00023157"/>
    </source>
</evidence>
<keyword evidence="2" id="KW-1003">Cell membrane</keyword>
<evidence type="ECO:0000256" key="10">
    <source>
        <dbReference type="SAM" id="MobiDB-lite"/>
    </source>
</evidence>
<evidence type="ECO:0000256" key="2">
    <source>
        <dbReference type="ARBA" id="ARBA00022475"/>
    </source>
</evidence>
<protein>
    <recommendedName>
        <fullName evidence="13">Phytocyanin domain-containing protein</fullName>
    </recommendedName>
</protein>
<keyword evidence="4 12" id="KW-0732">Signal</keyword>
<keyword evidence="11" id="KW-1133">Transmembrane helix</keyword>